<gene>
    <name evidence="2" type="primary">BRCA2</name>
</gene>
<feature type="compositionally biased region" description="Low complexity" evidence="1">
    <location>
        <begin position="33"/>
        <end position="43"/>
    </location>
</feature>
<dbReference type="OrthoDB" id="21095at2759"/>
<name>K4JXT6_HUMAN</name>
<protein>
    <submittedName>
        <fullName evidence="2">Breast and ovarian cancer susceptibility protein 2</fullName>
    </submittedName>
</protein>
<sequence length="51" mass="5893">TADYVGNYLYENNSNSTIAENDKNHLSEKQDTYNSSMSNSYSYHSDEVYND</sequence>
<dbReference type="ChiTaRS" id="BRCA2">
    <property type="organism name" value="human"/>
</dbReference>
<accession>K4JXT6</accession>
<dbReference type="AlphaFoldDB" id="K4JXT6"/>
<evidence type="ECO:0000256" key="1">
    <source>
        <dbReference type="SAM" id="MobiDB-lite"/>
    </source>
</evidence>
<feature type="compositionally biased region" description="Basic and acidic residues" evidence="1">
    <location>
        <begin position="20"/>
        <end position="31"/>
    </location>
</feature>
<organism evidence="2">
    <name type="scientific">Homo sapiens</name>
    <name type="common">Human</name>
    <dbReference type="NCBI Taxonomy" id="9606"/>
    <lineage>
        <taxon>Eukaryota</taxon>
        <taxon>Metazoa</taxon>
        <taxon>Chordata</taxon>
        <taxon>Craniata</taxon>
        <taxon>Vertebrata</taxon>
        <taxon>Euteleostomi</taxon>
        <taxon>Mammalia</taxon>
        <taxon>Eutheria</taxon>
        <taxon>Euarchontoglires</taxon>
        <taxon>Primates</taxon>
        <taxon>Haplorrhini</taxon>
        <taxon>Catarrhini</taxon>
        <taxon>Hominidae</taxon>
        <taxon>Homo</taxon>
    </lineage>
</organism>
<reference evidence="2" key="1">
    <citation type="journal article" date="2012" name="PLoS ONE">
        <title>Identification of BRCA1/2 Founder Mutations in Southern Chinese Breast Cancer Patients Using Gene Sequencing and High Resolution DNA Melting Analysis.</title>
        <authorList>
            <person name="Kwong A."/>
            <person name="Ng E.K."/>
            <person name="Wong C.L."/>
            <person name="Law F.B."/>
            <person name="Au T."/>
            <person name="Wong H.N."/>
            <person name="Kurian A.W."/>
            <person name="West D.W."/>
            <person name="Ford J.M."/>
            <person name="Ma E.S."/>
        </authorList>
    </citation>
    <scope>NUCLEOTIDE SEQUENCE</scope>
</reference>
<feature type="non-terminal residue" evidence="2">
    <location>
        <position position="51"/>
    </location>
</feature>
<proteinExistence type="evidence at transcript level"/>
<evidence type="ECO:0000313" key="2">
    <source>
        <dbReference type="EMBL" id="AFU88814.1"/>
    </source>
</evidence>
<dbReference type="EMBL" id="JX480472">
    <property type="protein sequence ID" value="AFU88814.1"/>
    <property type="molecule type" value="mRNA"/>
</dbReference>
<feature type="region of interest" description="Disordered" evidence="1">
    <location>
        <begin position="12"/>
        <end position="51"/>
    </location>
</feature>
<feature type="non-terminal residue" evidence="2">
    <location>
        <position position="1"/>
    </location>
</feature>